<dbReference type="InterPro" id="IPR050834">
    <property type="entry name" value="Glycosyltransf_2"/>
</dbReference>
<dbReference type="PANTHER" id="PTHR43685">
    <property type="entry name" value="GLYCOSYLTRANSFERASE"/>
    <property type="match status" value="1"/>
</dbReference>
<dbReference type="Gene3D" id="3.90.550.10">
    <property type="entry name" value="Spore Coat Polysaccharide Biosynthesis Protein SpsA, Chain A"/>
    <property type="match status" value="1"/>
</dbReference>
<gene>
    <name evidence="2" type="ORF">AVDCRST_MAG75-1742</name>
</gene>
<dbReference type="PANTHER" id="PTHR43685:SF2">
    <property type="entry name" value="GLYCOSYLTRANSFERASE 2-LIKE DOMAIN-CONTAINING PROTEIN"/>
    <property type="match status" value="1"/>
</dbReference>
<evidence type="ECO:0000313" key="2">
    <source>
        <dbReference type="EMBL" id="CAA9394231.1"/>
    </source>
</evidence>
<dbReference type="AlphaFoldDB" id="A0A6J4NP96"/>
<dbReference type="Pfam" id="PF00535">
    <property type="entry name" value="Glycos_transf_2"/>
    <property type="match status" value="1"/>
</dbReference>
<keyword evidence="2" id="KW-0808">Transferase</keyword>
<accession>A0A6J4NP96</accession>
<proteinExistence type="predicted"/>
<dbReference type="InterPro" id="IPR029044">
    <property type="entry name" value="Nucleotide-diphossugar_trans"/>
</dbReference>
<organism evidence="2">
    <name type="scientific">uncultured Propionibacteriaceae bacterium</name>
    <dbReference type="NCBI Taxonomy" id="257457"/>
    <lineage>
        <taxon>Bacteria</taxon>
        <taxon>Bacillati</taxon>
        <taxon>Actinomycetota</taxon>
        <taxon>Actinomycetes</taxon>
        <taxon>Propionibacteriales</taxon>
        <taxon>Propionibacteriaceae</taxon>
        <taxon>environmental samples</taxon>
    </lineage>
</organism>
<dbReference type="EMBL" id="CADCUO010000105">
    <property type="protein sequence ID" value="CAA9394231.1"/>
    <property type="molecule type" value="Genomic_DNA"/>
</dbReference>
<evidence type="ECO:0000259" key="1">
    <source>
        <dbReference type="Pfam" id="PF00535"/>
    </source>
</evidence>
<dbReference type="SUPFAM" id="SSF53448">
    <property type="entry name" value="Nucleotide-diphospho-sugar transferases"/>
    <property type="match status" value="1"/>
</dbReference>
<dbReference type="GO" id="GO:0016740">
    <property type="term" value="F:transferase activity"/>
    <property type="evidence" value="ECO:0007669"/>
    <property type="project" value="UniProtKB-KW"/>
</dbReference>
<protein>
    <submittedName>
        <fullName evidence="2">Glycosyl transferase, family 2</fullName>
    </submittedName>
</protein>
<name>A0A6J4NP96_9ACTN</name>
<feature type="domain" description="Glycosyltransferase 2-like" evidence="1">
    <location>
        <begin position="90"/>
        <end position="263"/>
    </location>
</feature>
<reference evidence="2" key="1">
    <citation type="submission" date="2020-02" db="EMBL/GenBank/DDBJ databases">
        <authorList>
            <person name="Meier V. D."/>
        </authorList>
    </citation>
    <scope>NUCLEOTIDE SEQUENCE</scope>
    <source>
        <strain evidence="2">AVDCRST_MAG75</strain>
    </source>
</reference>
<sequence length="409" mass="43709">MPLEAAPEWPGSIWIGTLDLTSDVSDDLVLADAAGYSRARLLIRSGRNPRGFVELDVHHGRVPESELRDALAGLPEVDPPLAPGLDEPISVVLCTRDRPEALRAAIASLLQLNYTALEIVIVDNASATDASQQVVAAVSDPRVRLVSEPRPGLARARNRGVLEASHDIVAFTDDDVVVDPDWLLGLMDGFSVAPDVMCVCGIVPSGELRSFPQAYFDSRVTWARSCVPAVYRLASPPDGQVLFPFQVGQYGTGANFAMRRSAVLSLGGFDEALGVGSPTRGGEDIDMFVRGLLAGHALVYQPSALVWHRHRADMSALHEQISGYGLGLGAWIGKLLLDRRTAPMVLRRAGRGVLHARKMTRVAVESGEAPAGRGNGSLAATELWAAVRGPLAYLRARRGGARKSPLLGS</sequence>
<dbReference type="InterPro" id="IPR001173">
    <property type="entry name" value="Glyco_trans_2-like"/>
</dbReference>